<feature type="transmembrane region" description="Helical" evidence="2">
    <location>
        <begin position="39"/>
        <end position="58"/>
    </location>
</feature>
<reference evidence="3 4" key="1">
    <citation type="journal article" date="2020" name="ISME J.">
        <title>Comparative genomics reveals insights into cyanobacterial evolution and habitat adaptation.</title>
        <authorList>
            <person name="Chen M.Y."/>
            <person name="Teng W.K."/>
            <person name="Zhao L."/>
            <person name="Hu C.X."/>
            <person name="Zhou Y.K."/>
            <person name="Han B.P."/>
            <person name="Song L.R."/>
            <person name="Shu W.S."/>
        </authorList>
    </citation>
    <scope>NUCLEOTIDE SEQUENCE [LARGE SCALE GENOMIC DNA]</scope>
    <source>
        <strain evidence="3 4">FACHB-838</strain>
    </source>
</reference>
<keyword evidence="4" id="KW-1185">Reference proteome</keyword>
<dbReference type="Proteomes" id="UP000623440">
    <property type="component" value="Unassembled WGS sequence"/>
</dbReference>
<dbReference type="InterPro" id="IPR016024">
    <property type="entry name" value="ARM-type_fold"/>
</dbReference>
<dbReference type="EMBL" id="JACJSI010000017">
    <property type="protein sequence ID" value="MBD2530192.1"/>
    <property type="molecule type" value="Genomic_DNA"/>
</dbReference>
<evidence type="ECO:0000313" key="3">
    <source>
        <dbReference type="EMBL" id="MBD2530192.1"/>
    </source>
</evidence>
<evidence type="ECO:0000313" key="4">
    <source>
        <dbReference type="Proteomes" id="UP000623440"/>
    </source>
</evidence>
<evidence type="ECO:0000256" key="1">
    <source>
        <dbReference type="ARBA" id="ARBA00009299"/>
    </source>
</evidence>
<proteinExistence type="inferred from homology"/>
<name>A0ABR8DL45_9NOSO</name>
<keyword evidence="2" id="KW-1133">Transmembrane helix</keyword>
<feature type="transmembrane region" description="Helical" evidence="2">
    <location>
        <begin position="102"/>
        <end position="124"/>
    </location>
</feature>
<keyword evidence="2" id="KW-0812">Transmembrane</keyword>
<keyword evidence="2" id="KW-0472">Membrane</keyword>
<dbReference type="SUPFAM" id="SSF48371">
    <property type="entry name" value="ARM repeat"/>
    <property type="match status" value="1"/>
</dbReference>
<feature type="transmembrane region" description="Helical" evidence="2">
    <location>
        <begin position="130"/>
        <end position="151"/>
    </location>
</feature>
<accession>A0ABR8DL45</accession>
<comment type="caution">
    <text evidence="3">The sequence shown here is derived from an EMBL/GenBank/DDBJ whole genome shotgun (WGS) entry which is preliminary data.</text>
</comment>
<organism evidence="3 4">
    <name type="scientific">Nostoc flagelliforme FACHB-838</name>
    <dbReference type="NCBI Taxonomy" id="2692904"/>
    <lineage>
        <taxon>Bacteria</taxon>
        <taxon>Bacillati</taxon>
        <taxon>Cyanobacteriota</taxon>
        <taxon>Cyanophyceae</taxon>
        <taxon>Nostocales</taxon>
        <taxon>Nostocaceae</taxon>
        <taxon>Nostoc</taxon>
    </lineage>
</organism>
<protein>
    <submittedName>
        <fullName evidence="3">Armadillo-type fold-containing protein</fullName>
    </submittedName>
</protein>
<sequence length="265" mass="29980">MAQASSSWQQLINQIPSWNWSLPKIKTKGAIKQQTFKRFSGPGGFLGFLTIVVAMLLWNWKLLLALLIGIGVMVLVYSMQEWDWQLRWSKIHKSLNSSNRRLALAVVSGGLATVSTYMAAAIWVDSRSHWIAAGAIVQGVGTLLTLILLVWQIVNFYENREEDHLDRLLVNLTEKDPLKRLIALRQLTKLISRQRVDSSVQQDVVECLQLLLSREKEVVVREAAFKSLQACDDLQSVKDHRPQVLSPKTAATFTPVSAKVKHHVY</sequence>
<evidence type="ECO:0000256" key="2">
    <source>
        <dbReference type="SAM" id="Phobius"/>
    </source>
</evidence>
<gene>
    <name evidence="3" type="ORF">H6G97_11675</name>
</gene>
<dbReference type="RefSeq" id="WP_190940753.1">
    <property type="nucleotide sequence ID" value="NZ_JACJSI010000017.1"/>
</dbReference>
<comment type="similarity">
    <text evidence="1">Belongs to the CpcE/RpcE/PecE family.</text>
</comment>
<feature type="transmembrane region" description="Helical" evidence="2">
    <location>
        <begin position="64"/>
        <end position="82"/>
    </location>
</feature>